<dbReference type="InterPro" id="IPR011437">
    <property type="entry name" value="DUF1540"/>
</dbReference>
<dbReference type="STRING" id="142842.SAMN02745118_01122"/>
<evidence type="ECO:0000313" key="3">
    <source>
        <dbReference type="Proteomes" id="UP000190625"/>
    </source>
</evidence>
<evidence type="ECO:0000259" key="1">
    <source>
        <dbReference type="Pfam" id="PF07561"/>
    </source>
</evidence>
<protein>
    <recommendedName>
        <fullName evidence="1">DUF1540 domain-containing protein</fullName>
    </recommendedName>
</protein>
<dbReference type="AlphaFoldDB" id="A0A1T4LG44"/>
<name>A0A1T4LG44_9FIRM</name>
<proteinExistence type="predicted"/>
<evidence type="ECO:0000313" key="2">
    <source>
        <dbReference type="EMBL" id="SJZ53663.1"/>
    </source>
</evidence>
<dbReference type="OrthoDB" id="9792226at2"/>
<gene>
    <name evidence="2" type="ORF">SAMN02745118_01122</name>
</gene>
<dbReference type="Proteomes" id="UP000190625">
    <property type="component" value="Unassembled WGS sequence"/>
</dbReference>
<dbReference type="RefSeq" id="WP_078809611.1">
    <property type="nucleotide sequence ID" value="NZ_FUWM01000008.1"/>
</dbReference>
<feature type="domain" description="DUF1540" evidence="1">
    <location>
        <begin position="4"/>
        <end position="46"/>
    </location>
</feature>
<dbReference type="EMBL" id="FUWM01000008">
    <property type="protein sequence ID" value="SJZ53663.1"/>
    <property type="molecule type" value="Genomic_DNA"/>
</dbReference>
<keyword evidence="3" id="KW-1185">Reference proteome</keyword>
<accession>A0A1T4LG44</accession>
<organism evidence="2 3">
    <name type="scientific">Selenihalanaerobacter shriftii</name>
    <dbReference type="NCBI Taxonomy" id="142842"/>
    <lineage>
        <taxon>Bacteria</taxon>
        <taxon>Bacillati</taxon>
        <taxon>Bacillota</taxon>
        <taxon>Clostridia</taxon>
        <taxon>Halanaerobiales</taxon>
        <taxon>Halobacteroidaceae</taxon>
        <taxon>Selenihalanaerobacter</taxon>
    </lineage>
</organism>
<sequence length="49" mass="5662">MAEIECHVINCVYQQEDQCGLDKIEVYCDDNSPYTTQAAGTKCRSFRRE</sequence>
<dbReference type="Pfam" id="PF07561">
    <property type="entry name" value="DUF1540"/>
    <property type="match status" value="1"/>
</dbReference>
<reference evidence="3" key="1">
    <citation type="submission" date="2017-02" db="EMBL/GenBank/DDBJ databases">
        <authorList>
            <person name="Varghese N."/>
            <person name="Submissions S."/>
        </authorList>
    </citation>
    <scope>NUCLEOTIDE SEQUENCE [LARGE SCALE GENOMIC DNA]</scope>
    <source>
        <strain evidence="3">ATCC BAA-73</strain>
    </source>
</reference>